<dbReference type="Gene3D" id="3.30.60.90">
    <property type="match status" value="1"/>
</dbReference>
<dbReference type="InterPro" id="IPR043145">
    <property type="entry name" value="Znf_ZZ_sf"/>
</dbReference>
<evidence type="ECO:0000256" key="8">
    <source>
        <dbReference type="ARBA" id="ARBA00022723"/>
    </source>
</evidence>
<feature type="region of interest" description="Disordered" evidence="16">
    <location>
        <begin position="496"/>
        <end position="518"/>
    </location>
</feature>
<keyword evidence="5" id="KW-0963">Cytoplasm</keyword>
<feature type="repeat" description="RCC1" evidence="15">
    <location>
        <begin position="1525"/>
        <end position="1576"/>
    </location>
</feature>
<keyword evidence="9" id="KW-0677">Repeat</keyword>
<dbReference type="PROSITE" id="PS50012">
    <property type="entry name" value="RCC1_3"/>
    <property type="match status" value="14"/>
</dbReference>
<evidence type="ECO:0000259" key="18">
    <source>
        <dbReference type="PROSITE" id="PS50135"/>
    </source>
</evidence>
<dbReference type="SUPFAM" id="SSF49785">
    <property type="entry name" value="Galactose-binding domain-like"/>
    <property type="match status" value="1"/>
</dbReference>
<proteinExistence type="predicted"/>
<dbReference type="InterPro" id="IPR035983">
    <property type="entry name" value="Hect_E3_ubiquitin_ligase"/>
</dbReference>
<dbReference type="PANTHER" id="PTHR22872">
    <property type="entry name" value="BTK-BINDING PROTEIN-RELATED"/>
    <property type="match status" value="1"/>
</dbReference>
<dbReference type="InterPro" id="IPR009091">
    <property type="entry name" value="RCC1/BLIP-II"/>
</dbReference>
<evidence type="ECO:0000256" key="6">
    <source>
        <dbReference type="ARBA" id="ARBA00022553"/>
    </source>
</evidence>
<dbReference type="EC" id="2.3.2.26" evidence="4"/>
<dbReference type="GO" id="GO:0008270">
    <property type="term" value="F:zinc ion binding"/>
    <property type="evidence" value="ECO:0007669"/>
    <property type="project" value="UniProtKB-KW"/>
</dbReference>
<evidence type="ECO:0000256" key="13">
    <source>
        <dbReference type="PROSITE-ProRule" id="PRU00104"/>
    </source>
</evidence>
<dbReference type="SMART" id="SM00291">
    <property type="entry name" value="ZnF_ZZ"/>
    <property type="match status" value="1"/>
</dbReference>
<dbReference type="InterPro" id="IPR000569">
    <property type="entry name" value="HECT_dom"/>
</dbReference>
<comment type="subcellular location">
    <subcellularLocation>
        <location evidence="2">Cytoplasm</location>
    </subcellularLocation>
</comment>
<dbReference type="Gene3D" id="3.90.1750.10">
    <property type="entry name" value="Hect, E3 ligase catalytic domains"/>
    <property type="match status" value="1"/>
</dbReference>
<dbReference type="Gene3D" id="1.10.8.10">
    <property type="entry name" value="DNA helicase RuvA subunit, C-terminal domain"/>
    <property type="match status" value="1"/>
</dbReference>
<dbReference type="SMART" id="SM01337">
    <property type="entry name" value="APC10"/>
    <property type="match status" value="1"/>
</dbReference>
<dbReference type="GO" id="GO:0061630">
    <property type="term" value="F:ubiquitin protein ligase activity"/>
    <property type="evidence" value="ECO:0007669"/>
    <property type="project" value="UniProtKB-EC"/>
</dbReference>
<evidence type="ECO:0000256" key="4">
    <source>
        <dbReference type="ARBA" id="ARBA00012485"/>
    </source>
</evidence>
<feature type="compositionally biased region" description="Acidic residues" evidence="16">
    <location>
        <begin position="2394"/>
        <end position="2406"/>
    </location>
</feature>
<gene>
    <name evidence="21" type="ORF">GSLYS_00001033001</name>
</gene>
<feature type="repeat" description="RCC1" evidence="15">
    <location>
        <begin position="586"/>
        <end position="640"/>
    </location>
</feature>
<feature type="repeat" description="RCC1" evidence="15">
    <location>
        <begin position="851"/>
        <end position="902"/>
    </location>
</feature>
<feature type="repeat" description="RCC1" evidence="15">
    <location>
        <begin position="1737"/>
        <end position="1788"/>
    </location>
</feature>
<feature type="active site" description="Glycyl thioester intermediate" evidence="13">
    <location>
        <position position="2334"/>
    </location>
</feature>
<dbReference type="Gene3D" id="2.130.10.30">
    <property type="entry name" value="Regulator of chromosome condensation 1/beta-lactamase-inhibitor protein II"/>
    <property type="match status" value="2"/>
</dbReference>
<keyword evidence="6" id="KW-0597">Phosphoprotein</keyword>
<dbReference type="Pfam" id="PF00632">
    <property type="entry name" value="HECT"/>
    <property type="match status" value="1"/>
</dbReference>
<keyword evidence="10 14" id="KW-0863">Zinc-finger</keyword>
<dbReference type="SUPFAM" id="SSF50985">
    <property type="entry name" value="RCC1/BLIP-II"/>
    <property type="match status" value="3"/>
</dbReference>
<dbReference type="Gene3D" id="3.30.2410.10">
    <property type="entry name" value="Hect, E3 ligase catalytic domain"/>
    <property type="match status" value="1"/>
</dbReference>
<feature type="repeat" description="RCC1" evidence="15">
    <location>
        <begin position="641"/>
        <end position="692"/>
    </location>
</feature>
<evidence type="ECO:0000256" key="3">
    <source>
        <dbReference type="ARBA" id="ARBA00004906"/>
    </source>
</evidence>
<dbReference type="PROSITE" id="PS01357">
    <property type="entry name" value="ZF_ZZ_1"/>
    <property type="match status" value="1"/>
</dbReference>
<dbReference type="FunFam" id="2.130.10.30:FF:000003">
    <property type="entry name" value="E3 ubiquitin-protein ligase HERC2 isoform X1"/>
    <property type="match status" value="1"/>
</dbReference>
<dbReference type="InterPro" id="IPR004939">
    <property type="entry name" value="APC_su10/DOC_dom"/>
</dbReference>
<dbReference type="FunFam" id="3.30.2160.10:FF:000010">
    <property type="entry name" value="E3 ubiquitin-protein ligase HERC2 isoform X2"/>
    <property type="match status" value="1"/>
</dbReference>
<feature type="repeat" description="RCC1" evidence="15">
    <location>
        <begin position="1631"/>
        <end position="1682"/>
    </location>
</feature>
<dbReference type="InterPro" id="IPR051625">
    <property type="entry name" value="Signaling_Regulatory_Domain"/>
</dbReference>
<keyword evidence="11 13" id="KW-0833">Ubl conjugation pathway</keyword>
<comment type="caution">
    <text evidence="21">The sequence shown here is derived from an EMBL/GenBank/DDBJ whole genome shotgun (WGS) entry which is preliminary data.</text>
</comment>
<evidence type="ECO:0000313" key="21">
    <source>
        <dbReference type="EMBL" id="CAL1526856.1"/>
    </source>
</evidence>
<evidence type="ECO:0000259" key="17">
    <source>
        <dbReference type="PROSITE" id="PS50030"/>
    </source>
</evidence>
<reference evidence="21 22" key="1">
    <citation type="submission" date="2024-04" db="EMBL/GenBank/DDBJ databases">
        <authorList>
            <consortium name="Genoscope - CEA"/>
            <person name="William W."/>
        </authorList>
    </citation>
    <scope>NUCLEOTIDE SEQUENCE [LARGE SCALE GENOMIC DNA]</scope>
</reference>
<dbReference type="InterPro" id="IPR008979">
    <property type="entry name" value="Galactose-bd-like_sf"/>
</dbReference>
<evidence type="ECO:0000256" key="7">
    <source>
        <dbReference type="ARBA" id="ARBA00022679"/>
    </source>
</evidence>
<dbReference type="Gene3D" id="2.60.120.260">
    <property type="entry name" value="Galactose-binding domain-like"/>
    <property type="match status" value="1"/>
</dbReference>
<feature type="domain" description="UBA" evidence="17">
    <location>
        <begin position="9"/>
        <end position="58"/>
    </location>
</feature>
<feature type="region of interest" description="Disordered" evidence="16">
    <location>
        <begin position="1168"/>
        <end position="1192"/>
    </location>
</feature>
<feature type="domain" description="DOC" evidence="20">
    <location>
        <begin position="327"/>
        <end position="504"/>
    </location>
</feature>
<dbReference type="Pfam" id="PF03256">
    <property type="entry name" value="ANAPC10"/>
    <property type="match status" value="1"/>
</dbReference>
<feature type="repeat" description="RCC1" evidence="15">
    <location>
        <begin position="534"/>
        <end position="585"/>
    </location>
</feature>
<accession>A0AAV2H050</accession>
<dbReference type="PROSITE" id="PS50135">
    <property type="entry name" value="ZF_ZZ_2"/>
    <property type="match status" value="1"/>
</dbReference>
<evidence type="ECO:0000259" key="19">
    <source>
        <dbReference type="PROSITE" id="PS50237"/>
    </source>
</evidence>
<feature type="domain" description="ZZ-type" evidence="18">
    <location>
        <begin position="271"/>
        <end position="322"/>
    </location>
</feature>
<keyword evidence="7" id="KW-0808">Transferase</keyword>
<evidence type="ECO:0000256" key="12">
    <source>
        <dbReference type="ARBA" id="ARBA00022833"/>
    </source>
</evidence>
<keyword evidence="8" id="KW-0479">Metal-binding</keyword>
<feature type="repeat" description="RCC1" evidence="15">
    <location>
        <begin position="799"/>
        <end position="850"/>
    </location>
</feature>
<dbReference type="InterPro" id="IPR000408">
    <property type="entry name" value="Reg_chr_condens"/>
</dbReference>
<dbReference type="InterPro" id="IPR000433">
    <property type="entry name" value="Znf_ZZ"/>
</dbReference>
<feature type="domain" description="HECT" evidence="19">
    <location>
        <begin position="2041"/>
        <end position="2371"/>
    </location>
</feature>
<evidence type="ECO:0000256" key="16">
    <source>
        <dbReference type="SAM" id="MobiDB-lite"/>
    </source>
</evidence>
<keyword evidence="12" id="KW-0862">Zinc</keyword>
<comment type="pathway">
    <text evidence="3">Protein modification; protein ubiquitination.</text>
</comment>
<comment type="catalytic activity">
    <reaction evidence="1">
        <text>S-ubiquitinyl-[E2 ubiquitin-conjugating enzyme]-L-cysteine + [acceptor protein]-L-lysine = [E2 ubiquitin-conjugating enzyme]-L-cysteine + N(6)-ubiquitinyl-[acceptor protein]-L-lysine.</text>
        <dbReference type="EC" id="2.3.2.26"/>
    </reaction>
</comment>
<dbReference type="PROSITE" id="PS51284">
    <property type="entry name" value="DOC"/>
    <property type="match status" value="1"/>
</dbReference>
<dbReference type="Pfam" id="PF00415">
    <property type="entry name" value="RCC1"/>
    <property type="match status" value="3"/>
</dbReference>
<evidence type="ECO:0000256" key="14">
    <source>
        <dbReference type="PROSITE-ProRule" id="PRU00228"/>
    </source>
</evidence>
<feature type="repeat" description="RCC1" evidence="15">
    <location>
        <begin position="693"/>
        <end position="744"/>
    </location>
</feature>
<protein>
    <recommendedName>
        <fullName evidence="4">HECT-type E3 ubiquitin transferase</fullName>
        <ecNumber evidence="4">2.3.2.26</ecNumber>
    </recommendedName>
</protein>
<evidence type="ECO:0000256" key="2">
    <source>
        <dbReference type="ARBA" id="ARBA00004496"/>
    </source>
</evidence>
<dbReference type="GO" id="GO:0005737">
    <property type="term" value="C:cytoplasm"/>
    <property type="evidence" value="ECO:0007669"/>
    <property type="project" value="UniProtKB-SubCell"/>
</dbReference>
<dbReference type="Pfam" id="PF11515">
    <property type="entry name" value="Cul7"/>
    <property type="match status" value="1"/>
</dbReference>
<dbReference type="SUPFAM" id="SSF56204">
    <property type="entry name" value="Hect, E3 ligase catalytic domain"/>
    <property type="match status" value="1"/>
</dbReference>
<dbReference type="PANTHER" id="PTHR22872:SF2">
    <property type="entry name" value="INHIBITOR OF BRUTON TYROSINE KINASE"/>
    <property type="match status" value="1"/>
</dbReference>
<dbReference type="FunFam" id="2.130.10.30:FF:000004">
    <property type="entry name" value="E3 ubiquitin-protein ligase HERC2 isoform X2"/>
    <property type="match status" value="1"/>
</dbReference>
<dbReference type="CDD" id="cd00078">
    <property type="entry name" value="HECTc"/>
    <property type="match status" value="1"/>
</dbReference>
<dbReference type="CDD" id="cd14402">
    <property type="entry name" value="UBA_HERC2"/>
    <property type="match status" value="1"/>
</dbReference>
<evidence type="ECO:0000256" key="9">
    <source>
        <dbReference type="ARBA" id="ARBA00022737"/>
    </source>
</evidence>
<dbReference type="SUPFAM" id="SSF63748">
    <property type="entry name" value="Tudor/PWWP/MBT"/>
    <property type="match status" value="1"/>
</dbReference>
<dbReference type="Gene3D" id="2.30.30.30">
    <property type="match status" value="1"/>
</dbReference>
<feature type="region of interest" description="Disordered" evidence="16">
    <location>
        <begin position="2381"/>
        <end position="2406"/>
    </location>
</feature>
<dbReference type="FunFam" id="2.30.30.30:FF:000015">
    <property type="entry name" value="E3 ubiquitin-protein ligase HERC2"/>
    <property type="match status" value="1"/>
</dbReference>
<dbReference type="SMART" id="SM00119">
    <property type="entry name" value="HECTc"/>
    <property type="match status" value="1"/>
</dbReference>
<dbReference type="InterPro" id="IPR014722">
    <property type="entry name" value="Rib_uL2_dom2"/>
</dbReference>
<dbReference type="Pfam" id="PF25390">
    <property type="entry name" value="WD40_RLD"/>
    <property type="match status" value="2"/>
</dbReference>
<dbReference type="SUPFAM" id="SSF57850">
    <property type="entry name" value="RING/U-box"/>
    <property type="match status" value="1"/>
</dbReference>
<dbReference type="PRINTS" id="PR00633">
    <property type="entry name" value="RCCNDNSATION"/>
</dbReference>
<evidence type="ECO:0000256" key="10">
    <source>
        <dbReference type="ARBA" id="ARBA00022771"/>
    </source>
</evidence>
<organism evidence="21 22">
    <name type="scientific">Lymnaea stagnalis</name>
    <name type="common">Great pond snail</name>
    <name type="synonym">Helix stagnalis</name>
    <dbReference type="NCBI Taxonomy" id="6523"/>
    <lineage>
        <taxon>Eukaryota</taxon>
        <taxon>Metazoa</taxon>
        <taxon>Spiralia</taxon>
        <taxon>Lophotrochozoa</taxon>
        <taxon>Mollusca</taxon>
        <taxon>Gastropoda</taxon>
        <taxon>Heterobranchia</taxon>
        <taxon>Euthyneura</taxon>
        <taxon>Panpulmonata</taxon>
        <taxon>Hygrophila</taxon>
        <taxon>Lymnaeoidea</taxon>
        <taxon>Lymnaeidae</taxon>
        <taxon>Lymnaea</taxon>
    </lineage>
</organism>
<evidence type="ECO:0000256" key="15">
    <source>
        <dbReference type="PROSITE-ProRule" id="PRU00235"/>
    </source>
</evidence>
<dbReference type="InterPro" id="IPR037976">
    <property type="entry name" value="HERC2_APC10"/>
</dbReference>
<evidence type="ECO:0000256" key="5">
    <source>
        <dbReference type="ARBA" id="ARBA00022490"/>
    </source>
</evidence>
<feature type="repeat" description="RCC1" evidence="15">
    <location>
        <begin position="1683"/>
        <end position="1734"/>
    </location>
</feature>
<dbReference type="Proteomes" id="UP001497497">
    <property type="component" value="Unassembled WGS sequence"/>
</dbReference>
<dbReference type="PROSITE" id="PS50237">
    <property type="entry name" value="HECT"/>
    <property type="match status" value="1"/>
</dbReference>
<dbReference type="InterPro" id="IPR058923">
    <property type="entry name" value="RCC1-like_dom"/>
</dbReference>
<feature type="repeat" description="RCC1" evidence="15">
    <location>
        <begin position="1577"/>
        <end position="1630"/>
    </location>
</feature>
<feature type="repeat" description="RCC1" evidence="15">
    <location>
        <begin position="747"/>
        <end position="798"/>
    </location>
</feature>
<sequence>MKKLRSSQPLPSPIVVQLIEMGFSRKHVETAVKALAGGLLSGMETPTVEALVSWLLEHPSSGNEDSDTDTASSEDGYSESDSVSDGYDDYEAFDVSHIKAFHTPAPEPVGLSCGSEFKKRSDFVNTDDYAIYVRQKIQIGMMVRCCRTYEEVHQGDIGKVTKLDQDGLHELNIQAYWQRKGGTYWVRYIHVEILGFTNTTIDNGQTIKVGDKVRVRASVSKPTYKWGSVTHSSVGTVSAIIPNGRDITVDFPQQSHWTGVISEMELVPSTHPQISCSNCMMNPITGPRFHCQMCDNFDLCETCFKISRSHKHPFNRLQEPGSDPCFAGKPGRHNRVIPSQTPKGSTVNNWHACVKSVTVSSREDQAHNLYDGQGHFWQSHGTQGKHWIRIEMQAEMVISRLMMRVDPADSSYIPSLVVISGGDSVVSLKELKTVHIPSDESLVTLLSDMTEYHRIVEIGIRQCRSSGIDCKIHGLSISARHKTDDDDIPTTFSILAQDKEEDEDDQQQQQRTTGCTMASRNKKGKAAVAKDIQTYVFVWGLNDKDQLGGPKGSKIKMPILNEALSSLNCIQIAGGSKSLFCVTQDGKVFACGEGTNGRLGLGSVPVNVSVPRQLTGLGQYIIKKVSVHSGGRHALALSIDGKVFAWGEGDDGKLGLSSRTNCDTPKLIEALKSKRVRDIACGSSHSAAIISNGDLYTWGLGDYGRLGHGDNTTQLKPKQVMALAGQRVIQVACGSRDAQTLALTDDGVVYSWGDGDFGKLGRGGSEGCNVPHPVERLTGQGVIQIECGAQFSLALTKLGQVWTWGKGDYFRLGHGTDAHVRKPQLVEGLKGKKIVHVSVGALHCLAVTDTGQVWAWGDNDHGQQGNGTTIVNRKAALVLGTDGYKITRVACGSSHSVAWAITGYSIPTSHEPVLFSVSKDPLGASFLGIQDEKEEQFNIPTKDLTNRDKTNRPSLSKIILYMDSTLEKQRALNHVLNALQIKYARDAIVKALSKESIPVNGPGGESGQGMVQSITYSQNSSPDTSAVLHVSATEQGAGDMAVSIVEQTDGDQEDGMPFPSMQSLAAKVSPGTSILAETLQSAEEVTKVVGTGQGCAYPAGLDEFTHKLSVDDARILVDLLKLSVARRVAGGKKTLSDVLTALGKASSQVTEMLLELCVTELEDVATDSETGRSAAKPVVQESAHPYTDDSSQTGVVRIPGAEALRVEFDRHCSTERRHDPLTIMDATGRTVAVRSGREGSDWFQELRIPGDELRWKFTSDGSVNGWGWYFTVYPIMPAAAPLDTLSDRTILSRPSIDLVTCLLDFKLEVSLDRNIIPRLAAALAACAQLSCLGANQRMWALHKLRKLMSANFSNLLNINALLSSPTSDSPEEIPRPFPLSMSGSALASLVKGLPEALQRQYEYEDSIVRSGKHLMHSPFFKVLVALACDLGLDNLPCCAEAHRWAWFRRYSNAARVAIAMVKRLPLPLQFTEEVMKKIQDISSDSFSISRLHERHDTFKQEQDEQLLQWINRKPEDWTLSWGGSGQIWVWGHNHRGQLGGVEGAKVKLPLSCDALASLRPLQLIGGEQTLFAVTADGKVYGTGYGAGGRLGVGGTDSVATPTLLESIQHVFIKKLAVNSGGKHCLALSAEGEVYSWGEGEDGKLGHGNRSPCDRPRVIESLRGKEVTDIAAGGAHSACITNTGELYTWGKGRYGRLGHGDSEDQSRPKLLEALKEYRVTDVACGSGDAQTLCITADDSVWSWGDGDYGKLGRGGSDGCKVPMKVEALQGLGVIKVECGSQFSVALTKSGAVYTWGKGDYHRLGHGTDDHVRRPRRVTALQGKKVIDVACGSLHCVACTETGEVFTWGDNDEGQLGDGTTNAIQRPRLVAALQGKKINRVACGSAHSLAWSTHKPVSAGRLPVSVPMEYNHLQGIEMPVLRNRLVLLHHFSELFCPCIPMVHLQENGQNPVKEEIATGLDSLRGILVSSAKEAAFRKVVQATMVRDKQHGPVIELNRIQVKRSRGKGGLAGPDGLKSVFGQMSQRLSLLTSESLMLPHRVWKVKFVGEGVDDCGGGYSESIVEMCEELQNGSVSLLIVTPNGRDESGANRDCFLLNPSLQQPVHQSMFTFLGILIGIAIRSGSPLSLNIAEATWKQLAGMPLGISDLSEIDKDFIPGLMCIKEMEDDALRGAEMPFSIPSATGQEVHLSHKYSRITPENRAEYVKLAMDHRLHEFDEQVRWVREGMAKVIPVPLLSLFTGYELETMACGSQDIPLSLLKSVATYKGIEPNAPLIQWFWEVMDEFTNAERSLFLRFVWGRTRLPRTIADFRGRDFVLQVLDKYNPPDNFLPESYTCFFLLKMPRYSCQAVLREKLKYAVHFCKSIDTDDYARVALTGDALDEDTPEASEVQQIDSMESEGEIIDSDAS</sequence>
<feature type="region of interest" description="Disordered" evidence="16">
    <location>
        <begin position="59"/>
        <end position="85"/>
    </location>
</feature>
<dbReference type="InterPro" id="IPR021097">
    <property type="entry name" value="CPH_domain"/>
</dbReference>
<dbReference type="InterPro" id="IPR015940">
    <property type="entry name" value="UBA"/>
</dbReference>
<dbReference type="CDD" id="cd08664">
    <property type="entry name" value="APC10-HERC2"/>
    <property type="match status" value="1"/>
</dbReference>
<dbReference type="Pfam" id="PF00569">
    <property type="entry name" value="ZZ"/>
    <property type="match status" value="1"/>
</dbReference>
<feature type="repeat" description="RCC1" evidence="15">
    <location>
        <begin position="1841"/>
        <end position="1892"/>
    </location>
</feature>
<dbReference type="EMBL" id="CAXITT010000009">
    <property type="protein sequence ID" value="CAL1526856.1"/>
    <property type="molecule type" value="Genomic_DNA"/>
</dbReference>
<keyword evidence="22" id="KW-1185">Reference proteome</keyword>
<dbReference type="FunFam" id="3.30.2410.10:FF:000006">
    <property type="entry name" value="probable E3 ubiquitin-protein ligase HERC1 isoform X2"/>
    <property type="match status" value="1"/>
</dbReference>
<dbReference type="PROSITE" id="PS50030">
    <property type="entry name" value="UBA"/>
    <property type="match status" value="1"/>
</dbReference>
<dbReference type="PROSITE" id="PS00626">
    <property type="entry name" value="RCC1_2"/>
    <property type="match status" value="1"/>
</dbReference>
<dbReference type="Gene3D" id="3.30.2160.10">
    <property type="entry name" value="Hect, E3 ligase catalytic domain"/>
    <property type="match status" value="1"/>
</dbReference>
<evidence type="ECO:0000256" key="11">
    <source>
        <dbReference type="ARBA" id="ARBA00022786"/>
    </source>
</evidence>
<evidence type="ECO:0000259" key="20">
    <source>
        <dbReference type="PROSITE" id="PS51284"/>
    </source>
</evidence>
<evidence type="ECO:0000313" key="22">
    <source>
        <dbReference type="Proteomes" id="UP001497497"/>
    </source>
</evidence>
<name>A0AAV2H050_LYMST</name>
<evidence type="ECO:0000256" key="1">
    <source>
        <dbReference type="ARBA" id="ARBA00000885"/>
    </source>
</evidence>
<feature type="repeat" description="RCC1" evidence="15">
    <location>
        <begin position="1789"/>
        <end position="1840"/>
    </location>
</feature>